<protein>
    <submittedName>
        <fullName evidence="2">Uncharacterized protein</fullName>
    </submittedName>
</protein>
<organism evidence="2 3">
    <name type="scientific">Nonomuraea coxensis DSM 45129</name>
    <dbReference type="NCBI Taxonomy" id="1122611"/>
    <lineage>
        <taxon>Bacteria</taxon>
        <taxon>Bacillati</taxon>
        <taxon>Actinomycetota</taxon>
        <taxon>Actinomycetes</taxon>
        <taxon>Streptosporangiales</taxon>
        <taxon>Streptosporangiaceae</taxon>
        <taxon>Nonomuraea</taxon>
    </lineage>
</organism>
<feature type="compositionally biased region" description="Acidic residues" evidence="1">
    <location>
        <begin position="11"/>
        <end position="30"/>
    </location>
</feature>
<dbReference type="EMBL" id="CP068985">
    <property type="protein sequence ID" value="QYC44833.1"/>
    <property type="molecule type" value="Genomic_DNA"/>
</dbReference>
<feature type="compositionally biased region" description="Basic and acidic residues" evidence="1">
    <location>
        <begin position="1"/>
        <end position="10"/>
    </location>
</feature>
<evidence type="ECO:0000313" key="3">
    <source>
        <dbReference type="Proteomes" id="UP000824681"/>
    </source>
</evidence>
<proteinExistence type="predicted"/>
<evidence type="ECO:0000256" key="1">
    <source>
        <dbReference type="SAM" id="MobiDB-lite"/>
    </source>
</evidence>
<feature type="compositionally biased region" description="Acidic residues" evidence="1">
    <location>
        <begin position="62"/>
        <end position="72"/>
    </location>
</feature>
<gene>
    <name evidence="2" type="ORF">Nocox_36395</name>
</gene>
<reference evidence="2 3" key="1">
    <citation type="journal article" date="2021" name="ACS Chem. Biol.">
        <title>Genomic-Led Discovery of a Novel Glycopeptide Antibiotic by Nonomuraea coxensis DSM 45129.</title>
        <authorList>
            <person name="Yushchuk O."/>
            <person name="Vior N.M."/>
            <person name="Andreo-Vidal A."/>
            <person name="Berini F."/>
            <person name="Ruckert C."/>
            <person name="Busche T."/>
            <person name="Binda E."/>
            <person name="Kalinowski J."/>
            <person name="Truman A.W."/>
            <person name="Marinelli F."/>
        </authorList>
    </citation>
    <scope>NUCLEOTIDE SEQUENCE [LARGE SCALE GENOMIC DNA]</scope>
    <source>
        <strain evidence="2 3">DSM 45129</strain>
    </source>
</reference>
<evidence type="ECO:0000313" key="2">
    <source>
        <dbReference type="EMBL" id="QYC44833.1"/>
    </source>
</evidence>
<feature type="region of interest" description="Disordered" evidence="1">
    <location>
        <begin position="1"/>
        <end position="72"/>
    </location>
</feature>
<accession>A0ABX8UDS1</accession>
<sequence length="72" mass="8110">MSEMDVRGDEGPYEEEEVEELSIETPEADAAEQQREMGQAAGGPRRELPLDVNPADAAEQDREVELDDDEYR</sequence>
<name>A0ABX8UDS1_9ACTN</name>
<keyword evidence="3" id="KW-1185">Reference proteome</keyword>
<dbReference type="Proteomes" id="UP000824681">
    <property type="component" value="Chromosome"/>
</dbReference>